<keyword evidence="8" id="KW-1185">Reference proteome</keyword>
<reference evidence="8" key="1">
    <citation type="submission" date="2018-09" db="EMBL/GenBank/DDBJ databases">
        <authorList>
            <person name="Zhu H."/>
        </authorList>
    </citation>
    <scope>NUCLEOTIDE SEQUENCE [LARGE SCALE GENOMIC DNA]</scope>
    <source>
        <strain evidence="8">K1S02-23</strain>
    </source>
</reference>
<proteinExistence type="predicted"/>
<accession>A0A3A3G415</accession>
<dbReference type="OrthoDB" id="8521686at2"/>
<evidence type="ECO:0000256" key="2">
    <source>
        <dbReference type="ARBA" id="ARBA00022630"/>
    </source>
</evidence>
<keyword evidence="4" id="KW-0521">NADP</keyword>
<dbReference type="Pfam" id="PF00724">
    <property type="entry name" value="Oxidored_FMN"/>
    <property type="match status" value="1"/>
</dbReference>
<dbReference type="GO" id="GO:0003959">
    <property type="term" value="F:NADPH dehydrogenase activity"/>
    <property type="evidence" value="ECO:0007669"/>
    <property type="project" value="InterPro"/>
</dbReference>
<dbReference type="AlphaFoldDB" id="A0A3A3G415"/>
<evidence type="ECO:0000313" key="7">
    <source>
        <dbReference type="EMBL" id="RJG02415.1"/>
    </source>
</evidence>
<protein>
    <submittedName>
        <fullName evidence="7">NADH:flavin oxidoreductase/NADH oxidase</fullName>
    </submittedName>
</protein>
<dbReference type="InterPro" id="IPR013785">
    <property type="entry name" value="Aldolase_TIM"/>
</dbReference>
<dbReference type="InterPro" id="IPR001155">
    <property type="entry name" value="OxRdtase_FMN_N"/>
</dbReference>
<dbReference type="GO" id="GO:0050661">
    <property type="term" value="F:NADP binding"/>
    <property type="evidence" value="ECO:0007669"/>
    <property type="project" value="InterPro"/>
</dbReference>
<evidence type="ECO:0000313" key="8">
    <source>
        <dbReference type="Proteomes" id="UP000266327"/>
    </source>
</evidence>
<dbReference type="Proteomes" id="UP000266327">
    <property type="component" value="Unassembled WGS sequence"/>
</dbReference>
<feature type="domain" description="NADH:flavin oxidoreductase/NADH oxidase N-terminal" evidence="6">
    <location>
        <begin position="4"/>
        <end position="346"/>
    </location>
</feature>
<evidence type="ECO:0000256" key="4">
    <source>
        <dbReference type="ARBA" id="ARBA00022857"/>
    </source>
</evidence>
<evidence type="ECO:0000259" key="6">
    <source>
        <dbReference type="Pfam" id="PF00724"/>
    </source>
</evidence>
<sequence>MTTSLFDPLTQRSVTLPNRIAVSPMSQYSANDGFANDWHLVTYGKMAQGGAGLVMVEMTAVEQSGRSTYGDLGIWHNEHIEPLARIARFVTSLGSVPGIQIGHAGRKGSMQRPWEGYGRLSPKEAAKGELPWQTVAPSAISFSNDVPAPLALDETRIQSILDHFEASARRAAQAGFKILEVHAAHGYLLHQFLSPLSNLRDDKWGGTSARRMEFPLAVLRRVRAAWPNDLPLWLRVSAIDGADEGRTIEDTIEFVQAAKAEGVDLVDCSSGGIAGLATSGNRAPPSLGFQVPFAEAVRHGADVPTMAVGLIVTPEQADQIVQSGKADVVALARELLENPNWPHHAGRMLNGRSFDAWPPQFGWWLDKRAIVLDLLASQSSTD</sequence>
<dbReference type="CDD" id="cd02932">
    <property type="entry name" value="OYE_YqiM_FMN"/>
    <property type="match status" value="1"/>
</dbReference>
<comment type="cofactor">
    <cofactor evidence="1">
        <name>FMN</name>
        <dbReference type="ChEBI" id="CHEBI:58210"/>
    </cofactor>
</comment>
<keyword evidence="2" id="KW-0285">Flavoprotein</keyword>
<keyword evidence="3" id="KW-0288">FMN</keyword>
<dbReference type="PANTHER" id="PTHR43303">
    <property type="entry name" value="NADPH DEHYDROGENASE C23G7.10C-RELATED"/>
    <property type="match status" value="1"/>
</dbReference>
<dbReference type="Gene3D" id="3.20.20.70">
    <property type="entry name" value="Aldolase class I"/>
    <property type="match status" value="1"/>
</dbReference>
<keyword evidence="5" id="KW-0560">Oxidoreductase</keyword>
<dbReference type="EMBL" id="QYUQ01000002">
    <property type="protein sequence ID" value="RJG02415.1"/>
    <property type="molecule type" value="Genomic_DNA"/>
</dbReference>
<dbReference type="RefSeq" id="WP_119785916.1">
    <property type="nucleotide sequence ID" value="NZ_QYUQ01000002.1"/>
</dbReference>
<organism evidence="7 8">
    <name type="scientific">Noviherbaspirillum sedimenti</name>
    <dbReference type="NCBI Taxonomy" id="2320865"/>
    <lineage>
        <taxon>Bacteria</taxon>
        <taxon>Pseudomonadati</taxon>
        <taxon>Pseudomonadota</taxon>
        <taxon>Betaproteobacteria</taxon>
        <taxon>Burkholderiales</taxon>
        <taxon>Oxalobacteraceae</taxon>
        <taxon>Noviherbaspirillum</taxon>
    </lineage>
</organism>
<dbReference type="SUPFAM" id="SSF51395">
    <property type="entry name" value="FMN-linked oxidoreductases"/>
    <property type="match status" value="1"/>
</dbReference>
<evidence type="ECO:0000256" key="3">
    <source>
        <dbReference type="ARBA" id="ARBA00022643"/>
    </source>
</evidence>
<dbReference type="PANTHER" id="PTHR43303:SF4">
    <property type="entry name" value="NADPH DEHYDROGENASE C23G7.10C-RELATED"/>
    <property type="match status" value="1"/>
</dbReference>
<dbReference type="InterPro" id="IPR044152">
    <property type="entry name" value="YqjM-like"/>
</dbReference>
<gene>
    <name evidence="7" type="ORF">D3878_13195</name>
</gene>
<comment type="caution">
    <text evidence="7">The sequence shown here is derived from an EMBL/GenBank/DDBJ whole genome shotgun (WGS) entry which is preliminary data.</text>
</comment>
<name>A0A3A3G415_9BURK</name>
<dbReference type="GO" id="GO:0010181">
    <property type="term" value="F:FMN binding"/>
    <property type="evidence" value="ECO:0007669"/>
    <property type="project" value="InterPro"/>
</dbReference>
<evidence type="ECO:0000256" key="5">
    <source>
        <dbReference type="ARBA" id="ARBA00023002"/>
    </source>
</evidence>
<evidence type="ECO:0000256" key="1">
    <source>
        <dbReference type="ARBA" id="ARBA00001917"/>
    </source>
</evidence>